<evidence type="ECO:0000256" key="6">
    <source>
        <dbReference type="ARBA" id="ARBA00023136"/>
    </source>
</evidence>
<reference evidence="8 9" key="1">
    <citation type="journal article" date="2019" name="Environ. Microbiol.">
        <title>An active ?-lactamase is a part of an orchestrated cell wall stress resistance network of Bacillus subtilis and related rhizosphere species.</title>
        <authorList>
            <person name="Bucher T."/>
            <person name="Keren-Paz A."/>
            <person name="Hausser J."/>
            <person name="Olender T."/>
            <person name="Cytryn E."/>
            <person name="Kolodkin-Gal I."/>
        </authorList>
    </citation>
    <scope>NUCLEOTIDE SEQUENCE [LARGE SCALE GENOMIC DNA]</scope>
    <source>
        <strain evidence="8 9">I32</strain>
    </source>
</reference>
<evidence type="ECO:0000256" key="5">
    <source>
        <dbReference type="ARBA" id="ARBA00022989"/>
    </source>
</evidence>
<evidence type="ECO:0000313" key="9">
    <source>
        <dbReference type="Proteomes" id="UP000308444"/>
    </source>
</evidence>
<evidence type="ECO:0000256" key="4">
    <source>
        <dbReference type="ARBA" id="ARBA00022692"/>
    </source>
</evidence>
<comment type="caution">
    <text evidence="8">The sequence shown here is derived from an EMBL/GenBank/DDBJ whole genome shotgun (WGS) entry which is preliminary data.</text>
</comment>
<evidence type="ECO:0000256" key="7">
    <source>
        <dbReference type="SAM" id="Phobius"/>
    </source>
</evidence>
<feature type="non-terminal residue" evidence="8">
    <location>
        <position position="96"/>
    </location>
</feature>
<proteinExistence type="inferred from homology"/>
<dbReference type="Pfam" id="PF03773">
    <property type="entry name" value="ArsP_1"/>
    <property type="match status" value="1"/>
</dbReference>
<sequence>MELFQLPKAFLQMNTIFISILIEALPFVLIGVFISGFIQMFVTEDMVAKWMPKNRFLSVLLATFLGMLFPGCECGIVPIVRRLIGKGVPPYAGIAF</sequence>
<keyword evidence="5 7" id="KW-1133">Transmembrane helix</keyword>
<dbReference type="AlphaFoldDB" id="A0A9X9F5X8"/>
<organism evidence="8 9">
    <name type="scientific">Bacillus cereus</name>
    <dbReference type="NCBI Taxonomy" id="1396"/>
    <lineage>
        <taxon>Bacteria</taxon>
        <taxon>Bacillati</taxon>
        <taxon>Bacillota</taxon>
        <taxon>Bacilli</taxon>
        <taxon>Bacillales</taxon>
        <taxon>Bacillaceae</taxon>
        <taxon>Bacillus</taxon>
        <taxon>Bacillus cereus group</taxon>
    </lineage>
</organism>
<evidence type="ECO:0000256" key="3">
    <source>
        <dbReference type="ARBA" id="ARBA00022475"/>
    </source>
</evidence>
<keyword evidence="4 7" id="KW-0812">Transmembrane</keyword>
<dbReference type="PANTHER" id="PTHR34184">
    <property type="entry name" value="UPF0718 PROTEIN YCGR"/>
    <property type="match status" value="1"/>
</dbReference>
<protein>
    <submittedName>
        <fullName evidence="8">Permease</fullName>
    </submittedName>
</protein>
<comment type="similarity">
    <text evidence="2">Belongs to the UPF0718 family.</text>
</comment>
<dbReference type="EMBL" id="SZOH01000999">
    <property type="protein sequence ID" value="TKJ02748.1"/>
    <property type="molecule type" value="Genomic_DNA"/>
</dbReference>
<comment type="subcellular location">
    <subcellularLocation>
        <location evidence="1">Cell membrane</location>
        <topology evidence="1">Multi-pass membrane protein</topology>
    </subcellularLocation>
</comment>
<evidence type="ECO:0000256" key="2">
    <source>
        <dbReference type="ARBA" id="ARBA00006386"/>
    </source>
</evidence>
<feature type="transmembrane region" description="Helical" evidence="7">
    <location>
        <begin position="16"/>
        <end position="38"/>
    </location>
</feature>
<dbReference type="InterPro" id="IPR005524">
    <property type="entry name" value="DUF318"/>
</dbReference>
<keyword evidence="3" id="KW-1003">Cell membrane</keyword>
<evidence type="ECO:0000313" key="8">
    <source>
        <dbReference type="EMBL" id="TKJ02748.1"/>
    </source>
</evidence>
<name>A0A9X9F5X8_BACCE</name>
<dbReference type="InterPro" id="IPR052923">
    <property type="entry name" value="UPF0718"/>
</dbReference>
<dbReference type="GO" id="GO:0005886">
    <property type="term" value="C:plasma membrane"/>
    <property type="evidence" value="ECO:0007669"/>
    <property type="project" value="UniProtKB-SubCell"/>
</dbReference>
<keyword evidence="6 7" id="KW-0472">Membrane</keyword>
<gene>
    <name evidence="8" type="ORF">FC695_15785</name>
</gene>
<dbReference type="Proteomes" id="UP000308444">
    <property type="component" value="Unassembled WGS sequence"/>
</dbReference>
<evidence type="ECO:0000256" key="1">
    <source>
        <dbReference type="ARBA" id="ARBA00004651"/>
    </source>
</evidence>
<dbReference type="PANTHER" id="PTHR34184:SF4">
    <property type="entry name" value="UPF0718 PROTEIN YCGR"/>
    <property type="match status" value="1"/>
</dbReference>
<accession>A0A9X9F5X8</accession>
<feature type="transmembrane region" description="Helical" evidence="7">
    <location>
        <begin position="59"/>
        <end position="80"/>
    </location>
</feature>